<protein>
    <recommendedName>
        <fullName evidence="1">3-keto-alpha-glucoside-1,2-lyase/3-keto-2-hydroxy-glucal hydratase domain-containing protein</fullName>
    </recommendedName>
</protein>
<evidence type="ECO:0000259" key="1">
    <source>
        <dbReference type="Pfam" id="PF06439"/>
    </source>
</evidence>
<comment type="caution">
    <text evidence="2">The sequence shown here is derived from an EMBL/GenBank/DDBJ whole genome shotgun (WGS) entry which is preliminary data.</text>
</comment>
<evidence type="ECO:0000313" key="2">
    <source>
        <dbReference type="EMBL" id="MPM50762.1"/>
    </source>
</evidence>
<sequence>MAKKILSFLCVVSLILPGCTEQNKKKILFDGKDVTNWLTEGPVTVSDSVVRMDGVGKMTLKNGMFTDFELLLTAKTVDNGKGEVRFHTDENGNGGYAVALNNDLDHQQWWTKTGSLLSVRNLTKSIVKNNEWFNLRIRVEGKKIEVAVNDELLVDYIEPAQPYRTPENRSQILSGGTFCLQSTEGIVEVKFIEVTPLKIEKTVIDSQLVQAIDESSDEIIKLHQANFPVLDYHVHLKEDLTLELARSQSRKYGINYALAPNCGMGFPIQNDAQVLEYFNGMKGQPFVQAMQGEGREWPATFSKEVRDLFDYVFTDAMTFTDRKGNRTRLWMPDEVFIDDEQKYMDLIVENIVKVMDEPMDVYVNPNFLPDAMNDRYDLFWTDERQNKVIEAMVRTHKVLEINHRYKIPNKSFIQKAKAAGLKFTFGTNNSNSDFGKLEYCIQMMKECGITAQDMYKPAMTE</sequence>
<dbReference type="InterPro" id="IPR010496">
    <property type="entry name" value="AL/BT2_dom"/>
</dbReference>
<name>A0A645AC38_9ZZZZ</name>
<organism evidence="2">
    <name type="scientific">bioreactor metagenome</name>
    <dbReference type="NCBI Taxonomy" id="1076179"/>
    <lineage>
        <taxon>unclassified sequences</taxon>
        <taxon>metagenomes</taxon>
        <taxon>ecological metagenomes</taxon>
    </lineage>
</organism>
<dbReference type="EMBL" id="VSSQ01013113">
    <property type="protein sequence ID" value="MPM50762.1"/>
    <property type="molecule type" value="Genomic_DNA"/>
</dbReference>
<dbReference type="Pfam" id="PF06439">
    <property type="entry name" value="3keto-disac_hyd"/>
    <property type="match status" value="1"/>
</dbReference>
<accession>A0A645AC38</accession>
<dbReference type="Gene3D" id="2.60.120.560">
    <property type="entry name" value="Exo-inulinase, domain 1"/>
    <property type="match status" value="1"/>
</dbReference>
<dbReference type="GO" id="GO:0016787">
    <property type="term" value="F:hydrolase activity"/>
    <property type="evidence" value="ECO:0007669"/>
    <property type="project" value="InterPro"/>
</dbReference>
<gene>
    <name evidence="2" type="ORF">SDC9_97505</name>
</gene>
<reference evidence="2" key="1">
    <citation type="submission" date="2019-08" db="EMBL/GenBank/DDBJ databases">
        <authorList>
            <person name="Kucharzyk K."/>
            <person name="Murdoch R.W."/>
            <person name="Higgins S."/>
            <person name="Loffler F."/>
        </authorList>
    </citation>
    <scope>NUCLEOTIDE SEQUENCE</scope>
</reference>
<proteinExistence type="predicted"/>
<feature type="domain" description="3-keto-alpha-glucoside-1,2-lyase/3-keto-2-hydroxy-glucal hydratase" evidence="1">
    <location>
        <begin position="27"/>
        <end position="194"/>
    </location>
</feature>
<dbReference type="Gene3D" id="3.20.20.140">
    <property type="entry name" value="Metal-dependent hydrolases"/>
    <property type="match status" value="1"/>
</dbReference>
<dbReference type="AlphaFoldDB" id="A0A645AC38"/>